<accession>A0A918Z1R7</accession>
<name>A0A918Z1R7_9GAMM</name>
<evidence type="ECO:0000256" key="1">
    <source>
        <dbReference type="SAM" id="MobiDB-lite"/>
    </source>
</evidence>
<feature type="region of interest" description="Disordered" evidence="1">
    <location>
        <begin position="79"/>
        <end position="149"/>
    </location>
</feature>
<reference evidence="2" key="2">
    <citation type="submission" date="2020-09" db="EMBL/GenBank/DDBJ databases">
        <authorList>
            <person name="Sun Q."/>
            <person name="Kim S."/>
        </authorList>
    </citation>
    <scope>NUCLEOTIDE SEQUENCE</scope>
    <source>
        <strain evidence="2">KCTC 32020</strain>
    </source>
</reference>
<evidence type="ECO:0000313" key="2">
    <source>
        <dbReference type="EMBL" id="GHE32361.1"/>
    </source>
</evidence>
<dbReference type="Proteomes" id="UP000636453">
    <property type="component" value="Unassembled WGS sequence"/>
</dbReference>
<proteinExistence type="predicted"/>
<dbReference type="EMBL" id="BNCF01000006">
    <property type="protein sequence ID" value="GHE32361.1"/>
    <property type="molecule type" value="Genomic_DNA"/>
</dbReference>
<dbReference type="AlphaFoldDB" id="A0A918Z1R7"/>
<reference evidence="2" key="1">
    <citation type="journal article" date="2014" name="Int. J. Syst. Evol. Microbiol.">
        <title>Complete genome sequence of Corynebacterium casei LMG S-19264T (=DSM 44701T), isolated from a smear-ripened cheese.</title>
        <authorList>
            <consortium name="US DOE Joint Genome Institute (JGI-PGF)"/>
            <person name="Walter F."/>
            <person name="Albersmeier A."/>
            <person name="Kalinowski J."/>
            <person name="Ruckert C."/>
        </authorList>
    </citation>
    <scope>NUCLEOTIDE SEQUENCE</scope>
    <source>
        <strain evidence="2">KCTC 32020</strain>
    </source>
</reference>
<evidence type="ECO:0000313" key="3">
    <source>
        <dbReference type="Proteomes" id="UP000636453"/>
    </source>
</evidence>
<feature type="compositionally biased region" description="Low complexity" evidence="1">
    <location>
        <begin position="102"/>
        <end position="113"/>
    </location>
</feature>
<dbReference type="RefSeq" id="WP_189766622.1">
    <property type="nucleotide sequence ID" value="NZ_BNCF01000006.1"/>
</dbReference>
<gene>
    <name evidence="2" type="ORF">GCM10007167_12820</name>
</gene>
<keyword evidence="3" id="KW-1185">Reference proteome</keyword>
<feature type="compositionally biased region" description="Low complexity" evidence="1">
    <location>
        <begin position="83"/>
        <end position="92"/>
    </location>
</feature>
<sequence length="169" mass="16867">MNANTPHDDFDAAMRARHRASLDALTPATRRALQGALAEARARSRPAGAGSRPWALPAGGVAIAVAVIALVLTLRPSPPASGPAPVAGVPRAAPAPGPAAPVAPARTDAAALAQRERAPTGASPEAVGPPSVADTVLAESDAEPADGAVMLDENPDFFLWLADAGPSES</sequence>
<comment type="caution">
    <text evidence="2">The sequence shown here is derived from an EMBL/GenBank/DDBJ whole genome shotgun (WGS) entry which is preliminary data.</text>
</comment>
<protein>
    <submittedName>
        <fullName evidence="2">Uncharacterized protein</fullName>
    </submittedName>
</protein>
<organism evidence="2 3">
    <name type="scientific">Vulcaniibacterium thermophilum</name>
    <dbReference type="NCBI Taxonomy" id="1169913"/>
    <lineage>
        <taxon>Bacteria</taxon>
        <taxon>Pseudomonadati</taxon>
        <taxon>Pseudomonadota</taxon>
        <taxon>Gammaproteobacteria</taxon>
        <taxon>Lysobacterales</taxon>
        <taxon>Lysobacteraceae</taxon>
        <taxon>Vulcaniibacterium</taxon>
    </lineage>
</organism>